<keyword evidence="3" id="KW-0472">Membrane</keyword>
<evidence type="ECO:0000256" key="2">
    <source>
        <dbReference type="ARBA" id="ARBA00034247"/>
    </source>
</evidence>
<feature type="transmembrane region" description="Helical" evidence="3">
    <location>
        <begin position="90"/>
        <end position="108"/>
    </location>
</feature>
<sequence>MFSPVGLYIVGIMSTAVSVLILSSLSGIPGLYRWFGANILAVSALVVLTLCGASPTPMAILISSALLAAIPIVALQGFRKFFALRPSQPHAVVAYVILVIGLVYWTYVSPNPDARIISMAAFVGYFRLCIGWTVYIMRPPHRPRYSYQFLAFVAVLGGLVYIARAIVTGLGWEQHAHVLDLTPMNVAYIGIGILTLPCLSIGVVMLAYDRMAERMERLATVDDLTGALVRREFMARAELLLAHANRTRLRLAVAILDIDHFKAINDGHGHAVGDSALFHFASIMSKGIRRGDIFGRLGGEEFAVLLPETSGADAVAIVDRLRLQIATAALAIPGGEVECTFSAGVSEYETGESLKNLMARSDAALYSAKAMGRNRVVAAVSARAQTFGAVTEAPKPN</sequence>
<dbReference type="InterPro" id="IPR050469">
    <property type="entry name" value="Diguanylate_Cyclase"/>
</dbReference>
<dbReference type="KEGG" id="pspw:BJG93_18530"/>
<dbReference type="NCBIfam" id="TIGR00254">
    <property type="entry name" value="GGDEF"/>
    <property type="match status" value="1"/>
</dbReference>
<evidence type="ECO:0000259" key="4">
    <source>
        <dbReference type="PROSITE" id="PS50887"/>
    </source>
</evidence>
<dbReference type="EMBL" id="CP017562">
    <property type="protein sequence ID" value="APA87489.1"/>
    <property type="molecule type" value="Genomic_DNA"/>
</dbReference>
<dbReference type="SUPFAM" id="SSF55073">
    <property type="entry name" value="Nucleotide cyclase"/>
    <property type="match status" value="1"/>
</dbReference>
<feature type="transmembrane region" description="Helical" evidence="3">
    <location>
        <begin position="6"/>
        <end position="25"/>
    </location>
</feature>
<dbReference type="GO" id="GO:0052621">
    <property type="term" value="F:diguanylate cyclase activity"/>
    <property type="evidence" value="ECO:0007669"/>
    <property type="project" value="UniProtKB-EC"/>
</dbReference>
<gene>
    <name evidence="5" type="ORF">BJG93_18530</name>
</gene>
<dbReference type="CDD" id="cd01949">
    <property type="entry name" value="GGDEF"/>
    <property type="match status" value="1"/>
</dbReference>
<dbReference type="SMART" id="SM00267">
    <property type="entry name" value="GGDEF"/>
    <property type="match status" value="1"/>
</dbReference>
<dbReference type="InterPro" id="IPR000160">
    <property type="entry name" value="GGDEF_dom"/>
</dbReference>
<comment type="catalytic activity">
    <reaction evidence="2">
        <text>2 GTP = 3',3'-c-di-GMP + 2 diphosphate</text>
        <dbReference type="Rhea" id="RHEA:24898"/>
        <dbReference type="ChEBI" id="CHEBI:33019"/>
        <dbReference type="ChEBI" id="CHEBI:37565"/>
        <dbReference type="ChEBI" id="CHEBI:58805"/>
        <dbReference type="EC" id="2.7.7.65"/>
    </reaction>
</comment>
<accession>A0A1I9YMF6</accession>
<evidence type="ECO:0000313" key="5">
    <source>
        <dbReference type="EMBL" id="APA87489.1"/>
    </source>
</evidence>
<dbReference type="STRING" id="754502.BJG93_18530"/>
<protein>
    <recommendedName>
        <fullName evidence="1">diguanylate cyclase</fullName>
        <ecNumber evidence="1">2.7.7.65</ecNumber>
    </recommendedName>
</protein>
<dbReference type="Pfam" id="PF00990">
    <property type="entry name" value="GGDEF"/>
    <property type="match status" value="1"/>
</dbReference>
<feature type="domain" description="GGDEF" evidence="4">
    <location>
        <begin position="249"/>
        <end position="381"/>
    </location>
</feature>
<dbReference type="Gene3D" id="3.30.70.270">
    <property type="match status" value="1"/>
</dbReference>
<evidence type="ECO:0000256" key="1">
    <source>
        <dbReference type="ARBA" id="ARBA00012528"/>
    </source>
</evidence>
<dbReference type="PANTHER" id="PTHR45138">
    <property type="entry name" value="REGULATORY COMPONENTS OF SENSORY TRANSDUCTION SYSTEM"/>
    <property type="match status" value="1"/>
</dbReference>
<dbReference type="AlphaFoldDB" id="A0A1I9YMF6"/>
<dbReference type="Proteomes" id="UP000179860">
    <property type="component" value="Chromosome 2"/>
</dbReference>
<evidence type="ECO:0000256" key="3">
    <source>
        <dbReference type="SAM" id="Phobius"/>
    </source>
</evidence>
<dbReference type="OrthoDB" id="9813903at2"/>
<keyword evidence="6" id="KW-1185">Reference proteome</keyword>
<dbReference type="InterPro" id="IPR029787">
    <property type="entry name" value="Nucleotide_cyclase"/>
</dbReference>
<dbReference type="EC" id="2.7.7.65" evidence="1"/>
<dbReference type="FunFam" id="3.30.70.270:FF:000001">
    <property type="entry name" value="Diguanylate cyclase domain protein"/>
    <property type="match status" value="1"/>
</dbReference>
<organism evidence="5 6">
    <name type="scientific">Paraburkholderia sprentiae WSM5005</name>
    <dbReference type="NCBI Taxonomy" id="754502"/>
    <lineage>
        <taxon>Bacteria</taxon>
        <taxon>Pseudomonadati</taxon>
        <taxon>Pseudomonadota</taxon>
        <taxon>Betaproteobacteria</taxon>
        <taxon>Burkholderiales</taxon>
        <taxon>Burkholderiaceae</taxon>
        <taxon>Paraburkholderia</taxon>
    </lineage>
</organism>
<reference evidence="5" key="2">
    <citation type="submission" date="2021-06" db="EMBL/GenBank/DDBJ databases">
        <authorList>
            <person name="Rogers T.H."/>
            <person name="Ramsay J.P."/>
            <person name="Wang P."/>
            <person name="Terpolilli J."/>
        </authorList>
    </citation>
    <scope>NUCLEOTIDE SEQUENCE [LARGE SCALE GENOMIC DNA]</scope>
    <source>
        <strain evidence="5">WSM5005</strain>
    </source>
</reference>
<feature type="transmembrane region" description="Helical" evidence="3">
    <location>
        <begin position="149"/>
        <end position="167"/>
    </location>
</feature>
<feature type="transmembrane region" description="Helical" evidence="3">
    <location>
        <begin position="56"/>
        <end position="78"/>
    </location>
</feature>
<proteinExistence type="predicted"/>
<feature type="transmembrane region" description="Helical" evidence="3">
    <location>
        <begin position="114"/>
        <end position="137"/>
    </location>
</feature>
<name>A0A1I9YMF6_9BURK</name>
<reference evidence="5" key="1">
    <citation type="submission" date="2016-09" db="EMBL/GenBank/DDBJ databases">
        <title>The Complete Genome of Burkholderia sprentiae wsm5005.</title>
        <authorList>
            <person name="De Meyer S."/>
            <person name="Wang P."/>
            <person name="Terpolilli J."/>
        </authorList>
    </citation>
    <scope>NUCLEOTIDE SEQUENCE [LARGE SCALE GENOMIC DNA]</scope>
    <source>
        <strain evidence="5">WSM5005</strain>
    </source>
</reference>
<feature type="transmembrane region" description="Helical" evidence="3">
    <location>
        <begin position="187"/>
        <end position="208"/>
    </location>
</feature>
<evidence type="ECO:0000313" key="6">
    <source>
        <dbReference type="Proteomes" id="UP000179860"/>
    </source>
</evidence>
<keyword evidence="3" id="KW-1133">Transmembrane helix</keyword>
<dbReference type="PROSITE" id="PS50887">
    <property type="entry name" value="GGDEF"/>
    <property type="match status" value="1"/>
</dbReference>
<dbReference type="PANTHER" id="PTHR45138:SF9">
    <property type="entry name" value="DIGUANYLATE CYCLASE DGCM-RELATED"/>
    <property type="match status" value="1"/>
</dbReference>
<dbReference type="InterPro" id="IPR043128">
    <property type="entry name" value="Rev_trsase/Diguanyl_cyclase"/>
</dbReference>
<feature type="transmembrane region" description="Helical" evidence="3">
    <location>
        <begin position="32"/>
        <end position="50"/>
    </location>
</feature>
<keyword evidence="3" id="KW-0812">Transmembrane</keyword>